<name>A0A8J4B4Y0_9CHLO</name>
<dbReference type="EMBL" id="BNCO01000017">
    <property type="protein sequence ID" value="GIL54180.1"/>
    <property type="molecule type" value="Genomic_DNA"/>
</dbReference>
<feature type="compositionally biased region" description="Low complexity" evidence="1">
    <location>
        <begin position="11"/>
        <end position="20"/>
    </location>
</feature>
<evidence type="ECO:0000313" key="2">
    <source>
        <dbReference type="EMBL" id="GIL54180.1"/>
    </source>
</evidence>
<sequence>MTARNGGPSGSGATTSTPISDTGLQFLKEMEDRMTSRIDTLGEKHKQEVAELKNIITNLLQRVSDLDQQVLALRQQQQGSTSPNPTPPKHLHDDRLLFEVPDEKVAQTVELIGDALRTAHPGAVIRYDVVP</sequence>
<proteinExistence type="predicted"/>
<comment type="caution">
    <text evidence="2">The sequence shown here is derived from an EMBL/GenBank/DDBJ whole genome shotgun (WGS) entry which is preliminary data.</text>
</comment>
<evidence type="ECO:0000256" key="1">
    <source>
        <dbReference type="SAM" id="MobiDB-lite"/>
    </source>
</evidence>
<protein>
    <submittedName>
        <fullName evidence="2">Uncharacterized protein</fullName>
    </submittedName>
</protein>
<evidence type="ECO:0000313" key="3">
    <source>
        <dbReference type="Proteomes" id="UP000747399"/>
    </source>
</evidence>
<keyword evidence="3" id="KW-1185">Reference proteome</keyword>
<feature type="region of interest" description="Disordered" evidence="1">
    <location>
        <begin position="73"/>
        <end position="92"/>
    </location>
</feature>
<dbReference type="Proteomes" id="UP000747399">
    <property type="component" value="Unassembled WGS sequence"/>
</dbReference>
<gene>
    <name evidence="2" type="ORF">Vafri_9768</name>
</gene>
<accession>A0A8J4B4Y0</accession>
<feature type="non-terminal residue" evidence="2">
    <location>
        <position position="131"/>
    </location>
</feature>
<dbReference type="AlphaFoldDB" id="A0A8J4B4Y0"/>
<feature type="region of interest" description="Disordered" evidence="1">
    <location>
        <begin position="1"/>
        <end position="24"/>
    </location>
</feature>
<reference evidence="2" key="1">
    <citation type="journal article" date="2021" name="Proc. Natl. Acad. Sci. U.S.A.">
        <title>Three genomes in the algal genus Volvox reveal the fate of a haploid sex-determining region after a transition to homothallism.</title>
        <authorList>
            <person name="Yamamoto K."/>
            <person name="Hamaji T."/>
            <person name="Kawai-Toyooka H."/>
            <person name="Matsuzaki R."/>
            <person name="Takahashi F."/>
            <person name="Nishimura Y."/>
            <person name="Kawachi M."/>
            <person name="Noguchi H."/>
            <person name="Minakuchi Y."/>
            <person name="Umen J.G."/>
            <person name="Toyoda A."/>
            <person name="Nozaki H."/>
        </authorList>
    </citation>
    <scope>NUCLEOTIDE SEQUENCE</scope>
    <source>
        <strain evidence="2">NIES-3780</strain>
    </source>
</reference>
<organism evidence="2 3">
    <name type="scientific">Volvox africanus</name>
    <dbReference type="NCBI Taxonomy" id="51714"/>
    <lineage>
        <taxon>Eukaryota</taxon>
        <taxon>Viridiplantae</taxon>
        <taxon>Chlorophyta</taxon>
        <taxon>core chlorophytes</taxon>
        <taxon>Chlorophyceae</taxon>
        <taxon>CS clade</taxon>
        <taxon>Chlamydomonadales</taxon>
        <taxon>Volvocaceae</taxon>
        <taxon>Volvox</taxon>
    </lineage>
</organism>